<keyword evidence="2" id="KW-1185">Reference proteome</keyword>
<proteinExistence type="predicted"/>
<dbReference type="Proteomes" id="UP000077248">
    <property type="component" value="Unassembled WGS sequence"/>
</dbReference>
<evidence type="ECO:0000313" key="1">
    <source>
        <dbReference type="EMBL" id="OAG19879.1"/>
    </source>
</evidence>
<reference evidence="1 2" key="1">
    <citation type="submission" date="2016-05" db="EMBL/GenBank/DDBJ databases">
        <title>Comparative analysis of secretome profiles of manganese(II)-oxidizing ascomycete fungi.</title>
        <authorList>
            <consortium name="DOE Joint Genome Institute"/>
            <person name="Zeiner C.A."/>
            <person name="Purvine S.O."/>
            <person name="Zink E.M."/>
            <person name="Wu S."/>
            <person name="Pasa-Tolic L."/>
            <person name="Chaput D.L."/>
            <person name="Haridas S."/>
            <person name="Grigoriev I.V."/>
            <person name="Santelli C.M."/>
            <person name="Hansel C.M."/>
        </authorList>
    </citation>
    <scope>NUCLEOTIDE SEQUENCE [LARGE SCALE GENOMIC DNA]</scope>
    <source>
        <strain evidence="1 2">SRC1lrK2f</strain>
    </source>
</reference>
<evidence type="ECO:0000313" key="2">
    <source>
        <dbReference type="Proteomes" id="UP000077248"/>
    </source>
</evidence>
<dbReference type="VEuPathDB" id="FungiDB:CC77DRAFT_144136"/>
<dbReference type="EMBL" id="KV441480">
    <property type="protein sequence ID" value="OAG19879.1"/>
    <property type="molecule type" value="Genomic_DNA"/>
</dbReference>
<organism evidence="1 2">
    <name type="scientific">Alternaria alternata</name>
    <name type="common">Alternaria rot fungus</name>
    <name type="synonym">Torula alternata</name>
    <dbReference type="NCBI Taxonomy" id="5599"/>
    <lineage>
        <taxon>Eukaryota</taxon>
        <taxon>Fungi</taxon>
        <taxon>Dikarya</taxon>
        <taxon>Ascomycota</taxon>
        <taxon>Pezizomycotina</taxon>
        <taxon>Dothideomycetes</taxon>
        <taxon>Pleosporomycetidae</taxon>
        <taxon>Pleosporales</taxon>
        <taxon>Pleosporineae</taxon>
        <taxon>Pleosporaceae</taxon>
        <taxon>Alternaria</taxon>
        <taxon>Alternaria sect. Alternaria</taxon>
        <taxon>Alternaria alternata complex</taxon>
    </lineage>
</organism>
<dbReference type="AlphaFoldDB" id="A0A177DM42"/>
<protein>
    <submittedName>
        <fullName evidence="1">Uncharacterized protein</fullName>
    </submittedName>
</protein>
<name>A0A177DM42_ALTAL</name>
<dbReference type="GeneID" id="29115856"/>
<dbReference type="KEGG" id="aalt:CC77DRAFT_144136"/>
<gene>
    <name evidence="1" type="ORF">CC77DRAFT_144136</name>
</gene>
<sequence>MPPLLLLPPLPIIVPGPTYPDILVASQFADASILTPNYTYLYPFPGPLSGTSCRRPTFSILLFASAAPFTHCCCNPSRRPTHNSRPVSEIKTGVGIELSASSTHLPRLSSRPFPTSTSGTTPFASPHFALFSTHSLQH</sequence>
<dbReference type="RefSeq" id="XP_018385300.1">
    <property type="nucleotide sequence ID" value="XM_018530262.1"/>
</dbReference>
<accession>A0A177DM42</accession>